<dbReference type="GO" id="GO:0050660">
    <property type="term" value="F:flavin adenine dinucleotide binding"/>
    <property type="evidence" value="ECO:0007669"/>
    <property type="project" value="InterPro"/>
</dbReference>
<dbReference type="InterPro" id="IPR037069">
    <property type="entry name" value="AcylCoA_DH/ox_N_sf"/>
</dbReference>
<evidence type="ECO:0000259" key="6">
    <source>
        <dbReference type="Pfam" id="PF00441"/>
    </source>
</evidence>
<dbReference type="InterPro" id="IPR009075">
    <property type="entry name" value="AcylCo_DH/oxidase_C"/>
</dbReference>
<dbReference type="PANTHER" id="PTHR43884">
    <property type="entry name" value="ACYL-COA DEHYDROGENASE"/>
    <property type="match status" value="1"/>
</dbReference>
<evidence type="ECO:0000256" key="5">
    <source>
        <dbReference type="ARBA" id="ARBA00023002"/>
    </source>
</evidence>
<sequence length="363" mass="39157">VNFSLTDEQKLLKDSVDRFVAERYQLDARRTLIASEDGYGRKNWEIFAELGWLAIPFSDASGGLGGGPIEVMVLMEAFGRGLVVEPFISTILLGAALVETLGDKEQKTAIIRPVVRGEKLLSFAHVEAQSRFTLSDILTTARTDGSGYRISGHKAVVFSGDSANQLIVSARTSGNQRDEDGISLFLVDAEAEGVARRSYRTVAGLRAAEITLSDVVVGPETMLGKEGGSFAGIESVVDGATAAVCAEAVGVMDSLQEQTLEYLKTREQFGLKLGKFQALQHRSVDMFVACQEARTMMYVATLSLNKPRTARVRAVSAAKSHIGQAGRLVGQEAVQLHGGMGMTDELAVGHYFKRLTMIDTLFG</sequence>
<dbReference type="InterPro" id="IPR036250">
    <property type="entry name" value="AcylCo_DH-like_C"/>
</dbReference>
<dbReference type="Pfam" id="PF00441">
    <property type="entry name" value="Acyl-CoA_dh_1"/>
    <property type="match status" value="1"/>
</dbReference>
<proteinExistence type="inferred from homology"/>
<dbReference type="InterPro" id="IPR006091">
    <property type="entry name" value="Acyl-CoA_Oxase/DH_mid-dom"/>
</dbReference>
<dbReference type="CDD" id="cd00567">
    <property type="entry name" value="ACAD"/>
    <property type="match status" value="1"/>
</dbReference>
<evidence type="ECO:0000256" key="3">
    <source>
        <dbReference type="ARBA" id="ARBA00022630"/>
    </source>
</evidence>
<dbReference type="SUPFAM" id="SSF56645">
    <property type="entry name" value="Acyl-CoA dehydrogenase NM domain-like"/>
    <property type="match status" value="1"/>
</dbReference>
<comment type="cofactor">
    <cofactor evidence="1">
        <name>FAD</name>
        <dbReference type="ChEBI" id="CHEBI:57692"/>
    </cofactor>
</comment>
<feature type="domain" description="Acyl-CoA oxidase/dehydrogenase middle" evidence="7">
    <location>
        <begin position="123"/>
        <end position="211"/>
    </location>
</feature>
<dbReference type="EMBL" id="UINC01089178">
    <property type="protein sequence ID" value="SVC40046.1"/>
    <property type="molecule type" value="Genomic_DNA"/>
</dbReference>
<evidence type="ECO:0008006" key="10">
    <source>
        <dbReference type="Google" id="ProtNLM"/>
    </source>
</evidence>
<evidence type="ECO:0000313" key="9">
    <source>
        <dbReference type="EMBL" id="SVC40046.1"/>
    </source>
</evidence>
<dbReference type="Pfam" id="PF02770">
    <property type="entry name" value="Acyl-CoA_dh_M"/>
    <property type="match status" value="1"/>
</dbReference>
<dbReference type="SUPFAM" id="SSF47203">
    <property type="entry name" value="Acyl-CoA dehydrogenase C-terminal domain-like"/>
    <property type="match status" value="1"/>
</dbReference>
<evidence type="ECO:0000256" key="1">
    <source>
        <dbReference type="ARBA" id="ARBA00001974"/>
    </source>
</evidence>
<dbReference type="PANTHER" id="PTHR43884:SF20">
    <property type="entry name" value="ACYL-COA DEHYDROGENASE FADE28"/>
    <property type="match status" value="1"/>
</dbReference>
<reference evidence="9" key="1">
    <citation type="submission" date="2018-05" db="EMBL/GenBank/DDBJ databases">
        <authorList>
            <person name="Lanie J.A."/>
            <person name="Ng W.-L."/>
            <person name="Kazmierczak K.M."/>
            <person name="Andrzejewski T.M."/>
            <person name="Davidsen T.M."/>
            <person name="Wayne K.J."/>
            <person name="Tettelin H."/>
            <person name="Glass J.I."/>
            <person name="Rusch D."/>
            <person name="Podicherti R."/>
            <person name="Tsui H.-C.T."/>
            <person name="Winkler M.E."/>
        </authorList>
    </citation>
    <scope>NUCLEOTIDE SEQUENCE</scope>
</reference>
<feature type="domain" description="Acyl-CoA dehydrogenase/oxidase N-terminal" evidence="8">
    <location>
        <begin position="6"/>
        <end position="118"/>
    </location>
</feature>
<comment type="similarity">
    <text evidence="2">Belongs to the acyl-CoA dehydrogenase family.</text>
</comment>
<dbReference type="InterPro" id="IPR046373">
    <property type="entry name" value="Acyl-CoA_Oxase/DH_mid-dom_sf"/>
</dbReference>
<dbReference type="Gene3D" id="2.40.110.10">
    <property type="entry name" value="Butyryl-CoA Dehydrogenase, subunit A, domain 2"/>
    <property type="match status" value="1"/>
</dbReference>
<name>A0A382LU21_9ZZZZ</name>
<evidence type="ECO:0000259" key="8">
    <source>
        <dbReference type="Pfam" id="PF02771"/>
    </source>
</evidence>
<evidence type="ECO:0000256" key="4">
    <source>
        <dbReference type="ARBA" id="ARBA00022827"/>
    </source>
</evidence>
<dbReference type="Gene3D" id="1.10.540.10">
    <property type="entry name" value="Acyl-CoA dehydrogenase/oxidase, N-terminal domain"/>
    <property type="match status" value="1"/>
</dbReference>
<dbReference type="Gene3D" id="1.20.140.10">
    <property type="entry name" value="Butyryl-CoA Dehydrogenase, subunit A, domain 3"/>
    <property type="match status" value="1"/>
</dbReference>
<dbReference type="Pfam" id="PF02771">
    <property type="entry name" value="Acyl-CoA_dh_N"/>
    <property type="match status" value="1"/>
</dbReference>
<feature type="non-terminal residue" evidence="9">
    <location>
        <position position="363"/>
    </location>
</feature>
<accession>A0A382LU21</accession>
<dbReference type="InterPro" id="IPR013786">
    <property type="entry name" value="AcylCoA_DH/ox_N"/>
</dbReference>
<evidence type="ECO:0000256" key="2">
    <source>
        <dbReference type="ARBA" id="ARBA00009347"/>
    </source>
</evidence>
<evidence type="ECO:0000259" key="7">
    <source>
        <dbReference type="Pfam" id="PF02770"/>
    </source>
</evidence>
<keyword evidence="5" id="KW-0560">Oxidoreductase</keyword>
<gene>
    <name evidence="9" type="ORF">METZ01_LOCUS292900</name>
</gene>
<keyword evidence="4" id="KW-0274">FAD</keyword>
<protein>
    <recommendedName>
        <fullName evidence="10">Pimeloyl-CoA dehydrogenase small subunit</fullName>
    </recommendedName>
</protein>
<feature type="non-terminal residue" evidence="9">
    <location>
        <position position="1"/>
    </location>
</feature>
<feature type="domain" description="Acyl-CoA dehydrogenase/oxidase C-terminal" evidence="6">
    <location>
        <begin position="242"/>
        <end position="356"/>
    </location>
</feature>
<dbReference type="GO" id="GO:0003995">
    <property type="term" value="F:acyl-CoA dehydrogenase activity"/>
    <property type="evidence" value="ECO:0007669"/>
    <property type="project" value="TreeGrafter"/>
</dbReference>
<organism evidence="9">
    <name type="scientific">marine metagenome</name>
    <dbReference type="NCBI Taxonomy" id="408172"/>
    <lineage>
        <taxon>unclassified sequences</taxon>
        <taxon>metagenomes</taxon>
        <taxon>ecological metagenomes</taxon>
    </lineage>
</organism>
<dbReference type="AlphaFoldDB" id="A0A382LU21"/>
<keyword evidence="3" id="KW-0285">Flavoprotein</keyword>
<dbReference type="InterPro" id="IPR009100">
    <property type="entry name" value="AcylCoA_DH/oxidase_NM_dom_sf"/>
</dbReference>